<feature type="compositionally biased region" description="Acidic residues" evidence="8">
    <location>
        <begin position="383"/>
        <end position="392"/>
    </location>
</feature>
<feature type="compositionally biased region" description="Basic and acidic residues" evidence="8">
    <location>
        <begin position="443"/>
        <end position="478"/>
    </location>
</feature>
<feature type="transmembrane region" description="Helical" evidence="9">
    <location>
        <begin position="834"/>
        <end position="855"/>
    </location>
</feature>
<evidence type="ECO:0000313" key="11">
    <source>
        <dbReference type="EMBL" id="CAB3224077.1"/>
    </source>
</evidence>
<keyword evidence="12" id="KW-1185">Reference proteome</keyword>
<evidence type="ECO:0000256" key="9">
    <source>
        <dbReference type="SAM" id="Phobius"/>
    </source>
</evidence>
<dbReference type="EMBL" id="CADEBC010000135">
    <property type="protein sequence ID" value="CAB3224077.1"/>
    <property type="molecule type" value="Genomic_DNA"/>
</dbReference>
<feature type="transmembrane region" description="Helical" evidence="9">
    <location>
        <begin position="599"/>
        <end position="617"/>
    </location>
</feature>
<gene>
    <name evidence="11" type="ORF">APLA_LOCUS1939</name>
</gene>
<dbReference type="GO" id="GO:0003725">
    <property type="term" value="F:double-stranded RNA binding"/>
    <property type="evidence" value="ECO:0007669"/>
    <property type="project" value="TreeGrafter"/>
</dbReference>
<dbReference type="InterPro" id="IPR025958">
    <property type="entry name" value="SID1_TM_fam"/>
</dbReference>
<keyword evidence="4 10" id="KW-0732">Signal</keyword>
<dbReference type="Proteomes" id="UP000494106">
    <property type="component" value="Unassembled WGS sequence"/>
</dbReference>
<dbReference type="AlphaFoldDB" id="A0A8S0YXA0"/>
<accession>A0A8S0YXA0</accession>
<evidence type="ECO:0000256" key="7">
    <source>
        <dbReference type="ARBA" id="ARBA00023180"/>
    </source>
</evidence>
<feature type="compositionally biased region" description="Polar residues" evidence="8">
    <location>
        <begin position="395"/>
        <end position="409"/>
    </location>
</feature>
<feature type="region of interest" description="Disordered" evidence="8">
    <location>
        <begin position="353"/>
        <end position="409"/>
    </location>
</feature>
<comment type="caution">
    <text evidence="11">The sequence shown here is derived from an EMBL/GenBank/DDBJ whole genome shotgun (WGS) entry which is preliminary data.</text>
</comment>
<feature type="compositionally biased region" description="Low complexity" evidence="8">
    <location>
        <begin position="481"/>
        <end position="498"/>
    </location>
</feature>
<evidence type="ECO:0000256" key="4">
    <source>
        <dbReference type="ARBA" id="ARBA00022729"/>
    </source>
</evidence>
<evidence type="ECO:0000256" key="3">
    <source>
        <dbReference type="ARBA" id="ARBA00022692"/>
    </source>
</evidence>
<feature type="chain" id="PRO_5035803593" evidence="10">
    <location>
        <begin position="20"/>
        <end position="920"/>
    </location>
</feature>
<dbReference type="GO" id="GO:0005886">
    <property type="term" value="C:plasma membrane"/>
    <property type="evidence" value="ECO:0007669"/>
    <property type="project" value="TreeGrafter"/>
</dbReference>
<feature type="transmembrane region" description="Helical" evidence="9">
    <location>
        <begin position="545"/>
        <end position="567"/>
    </location>
</feature>
<feature type="signal peptide" evidence="10">
    <location>
        <begin position="1"/>
        <end position="19"/>
    </location>
</feature>
<keyword evidence="6 9" id="KW-0472">Membrane</keyword>
<evidence type="ECO:0000313" key="12">
    <source>
        <dbReference type="Proteomes" id="UP000494106"/>
    </source>
</evidence>
<dbReference type="GO" id="GO:0005764">
    <property type="term" value="C:lysosome"/>
    <property type="evidence" value="ECO:0007669"/>
    <property type="project" value="TreeGrafter"/>
</dbReference>
<organism evidence="11 12">
    <name type="scientific">Arctia plantaginis</name>
    <name type="common">Wood tiger moth</name>
    <name type="synonym">Phalaena plantaginis</name>
    <dbReference type="NCBI Taxonomy" id="874455"/>
    <lineage>
        <taxon>Eukaryota</taxon>
        <taxon>Metazoa</taxon>
        <taxon>Ecdysozoa</taxon>
        <taxon>Arthropoda</taxon>
        <taxon>Hexapoda</taxon>
        <taxon>Insecta</taxon>
        <taxon>Pterygota</taxon>
        <taxon>Neoptera</taxon>
        <taxon>Endopterygota</taxon>
        <taxon>Lepidoptera</taxon>
        <taxon>Glossata</taxon>
        <taxon>Ditrysia</taxon>
        <taxon>Noctuoidea</taxon>
        <taxon>Erebidae</taxon>
        <taxon>Arctiinae</taxon>
        <taxon>Arctia</taxon>
    </lineage>
</organism>
<dbReference type="OrthoDB" id="416618at2759"/>
<reference evidence="11 12" key="1">
    <citation type="submission" date="2020-04" db="EMBL/GenBank/DDBJ databases">
        <authorList>
            <person name="Wallbank WR R."/>
            <person name="Pardo Diaz C."/>
            <person name="Kozak K."/>
            <person name="Martin S."/>
            <person name="Jiggins C."/>
            <person name="Moest M."/>
            <person name="Warren A I."/>
            <person name="Byers J.R.P. K."/>
            <person name="Montejo-Kovacevich G."/>
            <person name="Yen C E."/>
        </authorList>
    </citation>
    <scope>NUCLEOTIDE SEQUENCE [LARGE SCALE GENOMIC DNA]</scope>
</reference>
<feature type="transmembrane region" description="Helical" evidence="9">
    <location>
        <begin position="666"/>
        <end position="686"/>
    </location>
</feature>
<keyword evidence="7" id="KW-0325">Glycoprotein</keyword>
<comment type="subcellular location">
    <subcellularLocation>
        <location evidence="1">Membrane</location>
        <topology evidence="1">Multi-pass membrane protein</topology>
    </subcellularLocation>
</comment>
<evidence type="ECO:0000256" key="2">
    <source>
        <dbReference type="ARBA" id="ARBA00006618"/>
    </source>
</evidence>
<evidence type="ECO:0000256" key="8">
    <source>
        <dbReference type="SAM" id="MobiDB-lite"/>
    </source>
</evidence>
<name>A0A8S0YXA0_ARCPL</name>
<sequence>MRVCTVAASQLLLVGVVLANLNVSVVRRQLSFEETHVLVVDASIEYILEFTPVGDQGQWPSRIWMRLDGGDIAHPLLVTARQRTGSTTWQLPFGRGESMMFQQERTLCPEDAAGIEVGDIDQDCVGSEPSVRGWMSLHVGTSCAAPASLSLRVSPDREWYLNFETPLLVHTIMGSPRVHFYQFLPEQKSVRLVMESEDYVCATIAIQNYTCPIADTRDLVETSTVRMTVLRSGGTQLSRYTYPAGFYVISLVHEDESECREVEPEQEEWLFEAALLPGALTHARPAPPPPRDKTLTLHVMPALTRMQYVVGIVVALAVFLLFYVLFGMLVLAQRFPAWKKFVGPRAVLAPKPEEPIRSEMDNSLPTAGMRRRRDSDATFDSSDNSDTDEEDNIQERGTNTTVDSIASSPGITTADLNMIRTAGGENNVTGNGIYVVNENSRQAVREEQQEAREGQQDTPERQRKSLERQQETLERQQDTPEGQQVTREGQQETQEGQQDALEVQRVARAALEAQQERPFGLPARLHVAALARRRERVLHARSTRYLYTLYTVGLFYALPVIQFVAAFQIVMNLWGSLDICYYNFLCAHPAGTLSDFNHVYSNVGYLLLGALFMLQVRRRKMRRKRKPRHEEYGIPAHYGLLSSLGASMMMVALLSAAYHICPNRLNFQFDTAFMYVLAVLSMIKIYQARHPDINARAHATFAVLAVLLFLVVWGVLGGGPLFWSLFTVIHIFSFLIISLRIYYVGQFRLEKESLQVAARELRSLPRCGLRPLYISRMVMLLIANAVNWGFALYGLFTQGGDFASHMLMTLLANTLLYMVFYLAMKLLHGERLRWYAWAYLAGGALAWAPALYFFVSGSSAWSLTPALSRHRNHECMVLQFYDSHDLWHMLSAVALYFSFNAMLTWDDGLSAIKRTEIAVF</sequence>
<keyword evidence="5 9" id="KW-1133">Transmembrane helix</keyword>
<dbReference type="GO" id="GO:0051033">
    <property type="term" value="F:RNA transmembrane transporter activity"/>
    <property type="evidence" value="ECO:0007669"/>
    <property type="project" value="TreeGrafter"/>
</dbReference>
<feature type="transmembrane region" description="Helical" evidence="9">
    <location>
        <begin position="722"/>
        <end position="743"/>
    </location>
</feature>
<evidence type="ECO:0000256" key="6">
    <source>
        <dbReference type="ARBA" id="ARBA00023136"/>
    </source>
</evidence>
<protein>
    <submittedName>
        <fullName evidence="11">Uncharacterized protein</fullName>
    </submittedName>
</protein>
<feature type="transmembrane region" description="Helical" evidence="9">
    <location>
        <begin position="698"/>
        <end position="716"/>
    </location>
</feature>
<proteinExistence type="inferred from homology"/>
<comment type="similarity">
    <text evidence="2">Belongs to the SID1 family.</text>
</comment>
<feature type="transmembrane region" description="Helical" evidence="9">
    <location>
        <begin position="308"/>
        <end position="331"/>
    </location>
</feature>
<evidence type="ECO:0000256" key="5">
    <source>
        <dbReference type="ARBA" id="ARBA00022989"/>
    </source>
</evidence>
<keyword evidence="3 9" id="KW-0812">Transmembrane</keyword>
<feature type="transmembrane region" description="Helical" evidence="9">
    <location>
        <begin position="638"/>
        <end position="660"/>
    </location>
</feature>
<feature type="transmembrane region" description="Helical" evidence="9">
    <location>
        <begin position="802"/>
        <end position="822"/>
    </location>
</feature>
<evidence type="ECO:0000256" key="1">
    <source>
        <dbReference type="ARBA" id="ARBA00004141"/>
    </source>
</evidence>
<dbReference type="Pfam" id="PF13965">
    <property type="entry name" value="SID-1_RNA_chan"/>
    <property type="match status" value="2"/>
</dbReference>
<feature type="transmembrane region" description="Helical" evidence="9">
    <location>
        <begin position="886"/>
        <end position="905"/>
    </location>
</feature>
<dbReference type="PANTHER" id="PTHR12185">
    <property type="entry name" value="SID1 TRANSMEMBRANE FAMILY MEMEBER"/>
    <property type="match status" value="1"/>
</dbReference>
<evidence type="ECO:0000256" key="10">
    <source>
        <dbReference type="SAM" id="SignalP"/>
    </source>
</evidence>
<feature type="transmembrane region" description="Helical" evidence="9">
    <location>
        <begin position="778"/>
        <end position="796"/>
    </location>
</feature>
<dbReference type="PANTHER" id="PTHR12185:SF14">
    <property type="entry name" value="CHOLESTEROL UPTAKE PROTEIN 1"/>
    <property type="match status" value="1"/>
</dbReference>
<feature type="region of interest" description="Disordered" evidence="8">
    <location>
        <begin position="441"/>
        <end position="499"/>
    </location>
</feature>